<dbReference type="AlphaFoldDB" id="F4RIJ1"/>
<accession>F4RIJ1</accession>
<dbReference type="EMBL" id="GL883103">
    <property type="protein sequence ID" value="EGG07575.1"/>
    <property type="molecule type" value="Genomic_DNA"/>
</dbReference>
<dbReference type="GeneID" id="18922641"/>
<dbReference type="Proteomes" id="UP000001072">
    <property type="component" value="Unassembled WGS sequence"/>
</dbReference>
<dbReference type="HOGENOM" id="CLU_097631_0_0_1"/>
<dbReference type="InParanoid" id="F4RIJ1"/>
<evidence type="ECO:0000313" key="2">
    <source>
        <dbReference type="Proteomes" id="UP000001072"/>
    </source>
</evidence>
<evidence type="ECO:0000313" key="1">
    <source>
        <dbReference type="EMBL" id="EGG07575.1"/>
    </source>
</evidence>
<gene>
    <name evidence="1" type="ORF">MELLADRAFT_105533</name>
</gene>
<dbReference type="KEGG" id="mlr:MELLADRAFT_105533"/>
<proteinExistence type="predicted"/>
<dbReference type="RefSeq" id="XP_007408907.1">
    <property type="nucleotide sequence ID" value="XM_007408845.1"/>
</dbReference>
<protein>
    <submittedName>
        <fullName evidence="1">Uncharacterized protein</fullName>
    </submittedName>
</protein>
<name>F4RIJ1_MELLP</name>
<sequence>MPPKARPPSASVADNSMTPLTAKISAIITATSDAMFLRLRLPDGGAAWHQTETELILKDQRGQPLVCNLTAYGLLMADDVLTRDYTYHIHGPVGVDPDSGAFIKHSYITQSLVATVKPQEAHIAGKAWISSTGKVIQVAWDNVSEEGEWHLTVQAEHEIFDPEKRTTLHFAITYCFGHFSPELSEMDNIQVNTVMRFEGLVTSKHPESNELIVQVLSHGFVVV</sequence>
<dbReference type="VEuPathDB" id="FungiDB:MELLADRAFT_105533"/>
<keyword evidence="2" id="KW-1185">Reference proteome</keyword>
<reference evidence="2" key="1">
    <citation type="journal article" date="2011" name="Proc. Natl. Acad. Sci. U.S.A.">
        <title>Obligate biotrophy features unraveled by the genomic analysis of rust fungi.</title>
        <authorList>
            <person name="Duplessis S."/>
            <person name="Cuomo C.A."/>
            <person name="Lin Y.-C."/>
            <person name="Aerts A."/>
            <person name="Tisserant E."/>
            <person name="Veneault-Fourrey C."/>
            <person name="Joly D.L."/>
            <person name="Hacquard S."/>
            <person name="Amselem J."/>
            <person name="Cantarel B.L."/>
            <person name="Chiu R."/>
            <person name="Coutinho P.M."/>
            <person name="Feau N."/>
            <person name="Field M."/>
            <person name="Frey P."/>
            <person name="Gelhaye E."/>
            <person name="Goldberg J."/>
            <person name="Grabherr M.G."/>
            <person name="Kodira C.D."/>
            <person name="Kohler A."/>
            <person name="Kuees U."/>
            <person name="Lindquist E.A."/>
            <person name="Lucas S.M."/>
            <person name="Mago R."/>
            <person name="Mauceli E."/>
            <person name="Morin E."/>
            <person name="Murat C."/>
            <person name="Pangilinan J.L."/>
            <person name="Park R."/>
            <person name="Pearson M."/>
            <person name="Quesneville H."/>
            <person name="Rouhier N."/>
            <person name="Sakthikumar S."/>
            <person name="Salamov A.A."/>
            <person name="Schmutz J."/>
            <person name="Selles B."/>
            <person name="Shapiro H."/>
            <person name="Tanguay P."/>
            <person name="Tuskan G.A."/>
            <person name="Henrissat B."/>
            <person name="Van de Peer Y."/>
            <person name="Rouze P."/>
            <person name="Ellis J.G."/>
            <person name="Dodds P.N."/>
            <person name="Schein J.E."/>
            <person name="Zhong S."/>
            <person name="Hamelin R.C."/>
            <person name="Grigoriev I.V."/>
            <person name="Szabo L.J."/>
            <person name="Martin F."/>
        </authorList>
    </citation>
    <scope>NUCLEOTIDE SEQUENCE [LARGE SCALE GENOMIC DNA]</scope>
    <source>
        <strain evidence="2">98AG31 / pathotype 3-4-7</strain>
    </source>
</reference>
<organism evidence="2">
    <name type="scientific">Melampsora larici-populina (strain 98AG31 / pathotype 3-4-7)</name>
    <name type="common">Poplar leaf rust fungus</name>
    <dbReference type="NCBI Taxonomy" id="747676"/>
    <lineage>
        <taxon>Eukaryota</taxon>
        <taxon>Fungi</taxon>
        <taxon>Dikarya</taxon>
        <taxon>Basidiomycota</taxon>
        <taxon>Pucciniomycotina</taxon>
        <taxon>Pucciniomycetes</taxon>
        <taxon>Pucciniales</taxon>
        <taxon>Melampsoraceae</taxon>
        <taxon>Melampsora</taxon>
    </lineage>
</organism>